<dbReference type="EMBL" id="WNXC01000001">
    <property type="protein sequence ID" value="MBB2148187.1"/>
    <property type="molecule type" value="Genomic_DNA"/>
</dbReference>
<proteinExistence type="predicted"/>
<dbReference type="Gene3D" id="1.10.390.30">
    <property type="entry name" value="Peptidase M60, enhancin-like domain 3"/>
    <property type="match status" value="1"/>
</dbReference>
<dbReference type="InterPro" id="IPR035423">
    <property type="entry name" value="M60-like_N"/>
</dbReference>
<evidence type="ECO:0000313" key="2">
    <source>
        <dbReference type="EMBL" id="MBB2148187.1"/>
    </source>
</evidence>
<dbReference type="PROSITE" id="PS51723">
    <property type="entry name" value="PEPTIDASE_M60"/>
    <property type="match status" value="1"/>
</dbReference>
<reference evidence="2 3" key="1">
    <citation type="submission" date="2019-11" db="EMBL/GenBank/DDBJ databases">
        <title>Description of Pedobacter sp. LMG 31462T.</title>
        <authorList>
            <person name="Carlier A."/>
            <person name="Qi S."/>
            <person name="Vandamme P."/>
        </authorList>
    </citation>
    <scope>NUCLEOTIDE SEQUENCE [LARGE SCALE GENOMIC DNA]</scope>
    <source>
        <strain evidence="2 3">LMG 31462</strain>
    </source>
</reference>
<sequence length="662" mass="72715">MYQQLLFQSIKNCSMKFNQLTKIFVTILLLTMTACKKYGYNIPDGYPDNSGNIATGSIDTNMKVIDKSKYSQARVFPGLVDPSEPRVQDAKFTLDLNYTDQTAGNLRISVAPEPQFSTGYYAAPGELIKIVVPQGIEGLVVQIGGQTDDLSGKSPLLRDPVIYMRQQLYAGNNFVRNLYGGTIYIRASHAYAVPVEFSISGACVSPDFILGKSNDAVWMEQVKASKVPWLELRSNRVIFLVPRDKVVAAFNSPTEPYTQPGLVMSKWNDVFELDYNGWMGLSDNAVDAIDRSPQGAWRGVLDIQLSLGYGHSGFPFVGQNDNEWFGSFTSLKNLSSNGTGNWGSYHEFGHNCQQTSAWSWSTLGETTNNLFSFKVANRIGANYSGLHRAVNSNFPLAITYAGTAGLKDFDRDVAMNDPFRRMTPFVQILELYGYGAMTYLYKEARHADRLNSSDILKHNFVYEKLSDYTQTDLSPFFGAWGILISDAVVAKVSAKYPPLTKAIWTYNPLTKTGGTGSIIYTTTVSASSSQSNDGNVTNLIDGVVSTSSYWSSQTSPAPTAAQTFPIAITLATNSPAPMLIKGVTFAQRQNVSTGYVKDVEIFTSTDNVNYTSVGTTTLPQTTAVYNYNFPDGKISTKYVKVVIKNGANAVSCNLSECNLIKP</sequence>
<dbReference type="SMART" id="SM01276">
    <property type="entry name" value="M60-like"/>
    <property type="match status" value="1"/>
</dbReference>
<dbReference type="Gene3D" id="2.60.120.1250">
    <property type="entry name" value="Peptidase M60, enhancin-like domain 1"/>
    <property type="match status" value="1"/>
</dbReference>
<accession>A0ABR6ESF1</accession>
<dbReference type="Pfam" id="PF13402">
    <property type="entry name" value="Peptidase_M60"/>
    <property type="match status" value="1"/>
</dbReference>
<gene>
    <name evidence="2" type="ORF">GM920_04615</name>
</gene>
<evidence type="ECO:0000259" key="1">
    <source>
        <dbReference type="PROSITE" id="PS51723"/>
    </source>
</evidence>
<dbReference type="InterPro" id="IPR051244">
    <property type="entry name" value="TCAF"/>
</dbReference>
<dbReference type="SUPFAM" id="SSF49785">
    <property type="entry name" value="Galactose-binding domain-like"/>
    <property type="match status" value="1"/>
</dbReference>
<comment type="caution">
    <text evidence="2">The sequence shown here is derived from an EMBL/GenBank/DDBJ whole genome shotgun (WGS) entry which is preliminary data.</text>
</comment>
<dbReference type="Proteomes" id="UP000636110">
    <property type="component" value="Unassembled WGS sequence"/>
</dbReference>
<protein>
    <recommendedName>
        <fullName evidence="1">Peptidase M60 domain-containing protein</fullName>
    </recommendedName>
</protein>
<dbReference type="InterPro" id="IPR008979">
    <property type="entry name" value="Galactose-bd-like_sf"/>
</dbReference>
<dbReference type="Gene3D" id="3.40.390.80">
    <property type="entry name" value="Peptidase M60, enhancin-like domain 2"/>
    <property type="match status" value="1"/>
</dbReference>
<dbReference type="InterPro" id="IPR000421">
    <property type="entry name" value="FA58C"/>
</dbReference>
<dbReference type="InterPro" id="IPR042279">
    <property type="entry name" value="Pep_M60_3"/>
</dbReference>
<dbReference type="Pfam" id="PF00754">
    <property type="entry name" value="F5_F8_type_C"/>
    <property type="match status" value="1"/>
</dbReference>
<feature type="domain" description="Peptidase M60" evidence="1">
    <location>
        <begin position="113"/>
        <end position="433"/>
    </location>
</feature>
<dbReference type="Gene3D" id="2.60.120.260">
    <property type="entry name" value="Galactose-binding domain-like"/>
    <property type="match status" value="1"/>
</dbReference>
<dbReference type="InterPro" id="IPR031161">
    <property type="entry name" value="Peptidase_M60_dom"/>
</dbReference>
<dbReference type="PANTHER" id="PTHR15730">
    <property type="entry name" value="EXPERIMENTAL AUTOIMMUNE PROSTATITIS ANTIGEN 2-RELATED"/>
    <property type="match status" value="1"/>
</dbReference>
<organism evidence="2 3">
    <name type="scientific">Pedobacter gandavensis</name>
    <dbReference type="NCBI Taxonomy" id="2679963"/>
    <lineage>
        <taxon>Bacteria</taxon>
        <taxon>Pseudomonadati</taxon>
        <taxon>Bacteroidota</taxon>
        <taxon>Sphingobacteriia</taxon>
        <taxon>Sphingobacteriales</taxon>
        <taxon>Sphingobacteriaceae</taxon>
        <taxon>Pedobacter</taxon>
    </lineage>
</organism>
<dbReference type="Pfam" id="PF17291">
    <property type="entry name" value="M60-like_N"/>
    <property type="match status" value="1"/>
</dbReference>
<dbReference type="PANTHER" id="PTHR15730:SF5">
    <property type="entry name" value="SI:CH211-210B2.2-RELATED"/>
    <property type="match status" value="1"/>
</dbReference>
<evidence type="ECO:0000313" key="3">
    <source>
        <dbReference type="Proteomes" id="UP000636110"/>
    </source>
</evidence>
<name>A0ABR6ESF1_9SPHI</name>
<keyword evidence="3" id="KW-1185">Reference proteome</keyword>